<evidence type="ECO:0000256" key="10">
    <source>
        <dbReference type="SAM" id="MobiDB-lite"/>
    </source>
</evidence>
<dbReference type="GO" id="GO:0005634">
    <property type="term" value="C:nucleus"/>
    <property type="evidence" value="ECO:0007669"/>
    <property type="project" value="UniProtKB-SubCell"/>
</dbReference>
<keyword evidence="6" id="KW-0805">Transcription regulation</keyword>
<sequence length="331" mass="35390">ETETMERGRREPEESGNVAEESGNLMEESRSPVVTENCSTRECLANPAAAARGPGSLPGSSSPTFITAFPVTAPVPLKAADVLEVLSQPSPPPPRLLSVHSWEAVGQNCSPTAAGNAEAGIPTEELQEEVAAEKLSMPKTPFKSPEEDKGLEGEAVKDSGNTGQDLVAEEPGKEVTSAVCRTTEQADPSPGEPEKVSCVGRPAALQRNAAREFYSCPICRKTFLLKINLLIHQRGHTNCVPYVCVHCDRKFMSKKKIRRHLRAWAANGTCPSSDTKVCPSQGPRPTSQPQTWAPNGTCQPSDTKVCPSQGPRPTSQPQTWVPNGSCQPSDA</sequence>
<feature type="compositionally biased region" description="Polar residues" evidence="10">
    <location>
        <begin position="311"/>
        <end position="331"/>
    </location>
</feature>
<keyword evidence="8" id="KW-0539">Nucleus</keyword>
<keyword evidence="13" id="KW-1185">Reference proteome</keyword>
<dbReference type="InterPro" id="IPR036236">
    <property type="entry name" value="Znf_C2H2_sf"/>
</dbReference>
<feature type="domain" description="C2H2-type" evidence="11">
    <location>
        <begin position="242"/>
        <end position="271"/>
    </location>
</feature>
<keyword evidence="7" id="KW-0804">Transcription</keyword>
<dbReference type="InterPro" id="IPR050717">
    <property type="entry name" value="C2H2-ZF_Transcription_Reg"/>
</dbReference>
<evidence type="ECO:0000256" key="5">
    <source>
        <dbReference type="ARBA" id="ARBA00022833"/>
    </source>
</evidence>
<dbReference type="PANTHER" id="PTHR14196:SF0">
    <property type="entry name" value="PROTEIN BOWEL"/>
    <property type="match status" value="1"/>
</dbReference>
<evidence type="ECO:0000256" key="6">
    <source>
        <dbReference type="ARBA" id="ARBA00023015"/>
    </source>
</evidence>
<dbReference type="SMART" id="SM00355">
    <property type="entry name" value="ZnF_C2H2"/>
    <property type="match status" value="2"/>
</dbReference>
<protein>
    <submittedName>
        <fullName evidence="12">GLAS protein</fullName>
    </submittedName>
</protein>
<dbReference type="PROSITE" id="PS50157">
    <property type="entry name" value="ZINC_FINGER_C2H2_2"/>
    <property type="match status" value="2"/>
</dbReference>
<evidence type="ECO:0000256" key="1">
    <source>
        <dbReference type="ARBA" id="ARBA00004123"/>
    </source>
</evidence>
<dbReference type="GO" id="GO:0000981">
    <property type="term" value="F:DNA-binding transcription factor activity, RNA polymerase II-specific"/>
    <property type="evidence" value="ECO:0007669"/>
    <property type="project" value="TreeGrafter"/>
</dbReference>
<organism evidence="12 13">
    <name type="scientific">Sylvietta virens</name>
    <name type="common">Green crombec</name>
    <dbReference type="NCBI Taxonomy" id="208069"/>
    <lineage>
        <taxon>Eukaryota</taxon>
        <taxon>Metazoa</taxon>
        <taxon>Chordata</taxon>
        <taxon>Craniata</taxon>
        <taxon>Vertebrata</taxon>
        <taxon>Euteleostomi</taxon>
        <taxon>Archelosauria</taxon>
        <taxon>Archosauria</taxon>
        <taxon>Dinosauria</taxon>
        <taxon>Saurischia</taxon>
        <taxon>Theropoda</taxon>
        <taxon>Coelurosauria</taxon>
        <taxon>Aves</taxon>
        <taxon>Neognathae</taxon>
        <taxon>Neoaves</taxon>
        <taxon>Telluraves</taxon>
        <taxon>Australaves</taxon>
        <taxon>Passeriformes</taxon>
        <taxon>Sylvioidea</taxon>
        <taxon>Sylviidae</taxon>
        <taxon>Acrocephalinae</taxon>
        <taxon>Sylvietta</taxon>
    </lineage>
</organism>
<dbReference type="PROSITE" id="PS00028">
    <property type="entry name" value="ZINC_FINGER_C2H2_1"/>
    <property type="match status" value="1"/>
</dbReference>
<feature type="compositionally biased region" description="Basic and acidic residues" evidence="10">
    <location>
        <begin position="144"/>
        <end position="157"/>
    </location>
</feature>
<keyword evidence="2" id="KW-0479">Metal-binding</keyword>
<feature type="non-terminal residue" evidence="12">
    <location>
        <position position="331"/>
    </location>
</feature>
<evidence type="ECO:0000256" key="8">
    <source>
        <dbReference type="ARBA" id="ARBA00023242"/>
    </source>
</evidence>
<feature type="compositionally biased region" description="Basic and acidic residues" evidence="10">
    <location>
        <begin position="1"/>
        <end position="13"/>
    </location>
</feature>
<evidence type="ECO:0000256" key="4">
    <source>
        <dbReference type="ARBA" id="ARBA00022771"/>
    </source>
</evidence>
<evidence type="ECO:0000256" key="2">
    <source>
        <dbReference type="ARBA" id="ARBA00022723"/>
    </source>
</evidence>
<keyword evidence="3" id="KW-0677">Repeat</keyword>
<dbReference type="PANTHER" id="PTHR14196">
    <property type="entry name" value="ODD-SKIPPED - RELATED"/>
    <property type="match status" value="1"/>
</dbReference>
<evidence type="ECO:0000259" key="11">
    <source>
        <dbReference type="PROSITE" id="PS50157"/>
    </source>
</evidence>
<evidence type="ECO:0000256" key="7">
    <source>
        <dbReference type="ARBA" id="ARBA00023163"/>
    </source>
</evidence>
<proteinExistence type="predicted"/>
<evidence type="ECO:0000256" key="9">
    <source>
        <dbReference type="PROSITE-ProRule" id="PRU00042"/>
    </source>
</evidence>
<feature type="non-terminal residue" evidence="12">
    <location>
        <position position="1"/>
    </location>
</feature>
<evidence type="ECO:0000313" key="12">
    <source>
        <dbReference type="EMBL" id="NXK69469.1"/>
    </source>
</evidence>
<feature type="region of interest" description="Disordered" evidence="10">
    <location>
        <begin position="271"/>
        <end position="331"/>
    </location>
</feature>
<evidence type="ECO:0000313" key="13">
    <source>
        <dbReference type="Proteomes" id="UP000567822"/>
    </source>
</evidence>
<dbReference type="GO" id="GO:0008270">
    <property type="term" value="F:zinc ion binding"/>
    <property type="evidence" value="ECO:0007669"/>
    <property type="project" value="UniProtKB-KW"/>
</dbReference>
<dbReference type="InterPro" id="IPR013087">
    <property type="entry name" value="Znf_C2H2_type"/>
</dbReference>
<comment type="subcellular location">
    <subcellularLocation>
        <location evidence="1">Nucleus</location>
    </subcellularLocation>
</comment>
<gene>
    <name evidence="12" type="primary">Gl</name>
    <name evidence="12" type="ORF">SYLVIR_R15815</name>
</gene>
<feature type="region of interest" description="Disordered" evidence="10">
    <location>
        <begin position="1"/>
        <end position="33"/>
    </location>
</feature>
<dbReference type="EMBL" id="VXAN01000694">
    <property type="protein sequence ID" value="NXK69469.1"/>
    <property type="molecule type" value="Genomic_DNA"/>
</dbReference>
<evidence type="ECO:0000256" key="3">
    <source>
        <dbReference type="ARBA" id="ARBA00022737"/>
    </source>
</evidence>
<dbReference type="SUPFAM" id="SSF57667">
    <property type="entry name" value="beta-beta-alpha zinc fingers"/>
    <property type="match status" value="1"/>
</dbReference>
<feature type="region of interest" description="Disordered" evidence="10">
    <location>
        <begin position="138"/>
        <end position="175"/>
    </location>
</feature>
<dbReference type="AlphaFoldDB" id="A0A7L0LM70"/>
<dbReference type="Proteomes" id="UP000567822">
    <property type="component" value="Unassembled WGS sequence"/>
</dbReference>
<reference evidence="12 13" key="1">
    <citation type="submission" date="2019-09" db="EMBL/GenBank/DDBJ databases">
        <title>Bird 10,000 Genomes (B10K) Project - Family phase.</title>
        <authorList>
            <person name="Zhang G."/>
        </authorList>
    </citation>
    <scope>NUCLEOTIDE SEQUENCE [LARGE SCALE GENOMIC DNA]</scope>
    <source>
        <strain evidence="12">B10K-DU-009-59</strain>
        <tissue evidence="12">Muscle</tissue>
    </source>
</reference>
<feature type="domain" description="C2H2-type" evidence="11">
    <location>
        <begin position="214"/>
        <end position="241"/>
    </location>
</feature>
<keyword evidence="4 9" id="KW-0863">Zinc-finger</keyword>
<keyword evidence="5" id="KW-0862">Zinc</keyword>
<feature type="compositionally biased region" description="Polar residues" evidence="10">
    <location>
        <begin position="283"/>
        <end position="302"/>
    </location>
</feature>
<dbReference type="Gene3D" id="3.30.160.60">
    <property type="entry name" value="Classic Zinc Finger"/>
    <property type="match status" value="1"/>
</dbReference>
<dbReference type="GO" id="GO:0000977">
    <property type="term" value="F:RNA polymerase II transcription regulatory region sequence-specific DNA binding"/>
    <property type="evidence" value="ECO:0007669"/>
    <property type="project" value="TreeGrafter"/>
</dbReference>
<comment type="caution">
    <text evidence="12">The sequence shown here is derived from an EMBL/GenBank/DDBJ whole genome shotgun (WGS) entry which is preliminary data.</text>
</comment>
<accession>A0A7L0LM70</accession>
<name>A0A7L0LM70_9SYLV</name>